<keyword evidence="2 4" id="KW-0863">Zinc-finger</keyword>
<evidence type="ECO:0000259" key="6">
    <source>
        <dbReference type="PROSITE" id="PS51039"/>
    </source>
</evidence>
<dbReference type="InterPro" id="IPR035896">
    <property type="entry name" value="AN1-like_Znf"/>
</dbReference>
<evidence type="ECO:0000256" key="5">
    <source>
        <dbReference type="SAM" id="SignalP"/>
    </source>
</evidence>
<dbReference type="PROSITE" id="PS51039">
    <property type="entry name" value="ZF_AN1"/>
    <property type="match status" value="2"/>
</dbReference>
<dbReference type="SUPFAM" id="SSF118310">
    <property type="entry name" value="AN1-like Zinc finger"/>
    <property type="match status" value="2"/>
</dbReference>
<dbReference type="InterPro" id="IPR000058">
    <property type="entry name" value="Znf_AN1"/>
</dbReference>
<accession>A0ABR4NEV7</accession>
<organism evidence="7 8">
    <name type="scientific">Polyrhizophydium stewartii</name>
    <dbReference type="NCBI Taxonomy" id="2732419"/>
    <lineage>
        <taxon>Eukaryota</taxon>
        <taxon>Fungi</taxon>
        <taxon>Fungi incertae sedis</taxon>
        <taxon>Chytridiomycota</taxon>
        <taxon>Chytridiomycota incertae sedis</taxon>
        <taxon>Chytridiomycetes</taxon>
        <taxon>Rhizophydiales</taxon>
        <taxon>Rhizophydiales incertae sedis</taxon>
        <taxon>Polyrhizophydium</taxon>
    </lineage>
</organism>
<evidence type="ECO:0000256" key="1">
    <source>
        <dbReference type="ARBA" id="ARBA00022723"/>
    </source>
</evidence>
<dbReference type="Pfam" id="PF01428">
    <property type="entry name" value="zf-AN1"/>
    <property type="match status" value="2"/>
</dbReference>
<dbReference type="Gene3D" id="4.10.1110.10">
    <property type="entry name" value="AN1-like Zinc finger"/>
    <property type="match status" value="2"/>
</dbReference>
<dbReference type="PANTHER" id="PTHR14677">
    <property type="entry name" value="ARSENITE INDUCUBLE RNA ASSOCIATED PROTEIN AIP-1-RELATED"/>
    <property type="match status" value="1"/>
</dbReference>
<keyword evidence="5" id="KW-0732">Signal</keyword>
<protein>
    <recommendedName>
        <fullName evidence="6">AN1-type domain-containing protein</fullName>
    </recommendedName>
</protein>
<feature type="domain" description="AN1-type" evidence="6">
    <location>
        <begin position="1"/>
        <end position="49"/>
    </location>
</feature>
<evidence type="ECO:0000256" key="2">
    <source>
        <dbReference type="ARBA" id="ARBA00022771"/>
    </source>
</evidence>
<reference evidence="7 8" key="1">
    <citation type="submission" date="2023-09" db="EMBL/GenBank/DDBJ databases">
        <title>Pangenome analysis of Batrachochytrium dendrobatidis and related Chytrids.</title>
        <authorList>
            <person name="Yacoub M.N."/>
            <person name="Stajich J.E."/>
            <person name="James T.Y."/>
        </authorList>
    </citation>
    <scope>NUCLEOTIDE SEQUENCE [LARGE SCALE GENOMIC DNA]</scope>
    <source>
        <strain evidence="7 8">JEL0888</strain>
    </source>
</reference>
<dbReference type="Proteomes" id="UP001527925">
    <property type="component" value="Unassembled WGS sequence"/>
</dbReference>
<feature type="chain" id="PRO_5046577993" description="AN1-type domain-containing protein" evidence="5">
    <location>
        <begin position="33"/>
        <end position="295"/>
    </location>
</feature>
<keyword evidence="1" id="KW-0479">Metal-binding</keyword>
<sequence>MDWGRHCSLPACRSLDFLPFVCLACGMPFCQSHRFPADHGCAASPADSQPVCTKCRCVLAAADPAEQPDCDPQVLLDRHLASGACAPAASAKVPCSMRGCAVAELWAVECPGCRGRFCLQHRHKASHGCGSDAAAAVDRQRRHDDIKRLVDAKLAGLPQAAQRPAPKKPLSPAVRLMQLKLNCKGDAAVPLDRRVFLLIVAVPKQCNLKLFFHRDTIVGRLVDAVAASHGIRNDNNTVGDEPPLGLYCGESGTMLPFGRSLADLLASGAISQGSRLVLMRSSEPRIGVDEIPDFA</sequence>
<name>A0ABR4NEV7_9FUNG</name>
<dbReference type="InterPro" id="IPR057358">
    <property type="entry name" value="UBL_ZFAND1-like"/>
</dbReference>
<comment type="caution">
    <text evidence="7">The sequence shown here is derived from an EMBL/GenBank/DDBJ whole genome shotgun (WGS) entry which is preliminary data.</text>
</comment>
<dbReference type="SMART" id="SM00154">
    <property type="entry name" value="ZnF_AN1"/>
    <property type="match status" value="2"/>
</dbReference>
<dbReference type="PANTHER" id="PTHR14677:SF40">
    <property type="entry name" value="CDC48-ASSOCIATED UBIQUITIN-LIKE_ZINC FINGER PROTEIN 1"/>
    <property type="match status" value="1"/>
</dbReference>
<evidence type="ECO:0000256" key="3">
    <source>
        <dbReference type="ARBA" id="ARBA00022833"/>
    </source>
</evidence>
<feature type="signal peptide" evidence="5">
    <location>
        <begin position="1"/>
        <end position="32"/>
    </location>
</feature>
<feature type="domain" description="AN1-type" evidence="6">
    <location>
        <begin position="89"/>
        <end position="137"/>
    </location>
</feature>
<gene>
    <name evidence="7" type="ORF">HK105_202465</name>
</gene>
<dbReference type="EMBL" id="JADGIZ020000008">
    <property type="protein sequence ID" value="KAL2918051.1"/>
    <property type="molecule type" value="Genomic_DNA"/>
</dbReference>
<evidence type="ECO:0000313" key="8">
    <source>
        <dbReference type="Proteomes" id="UP001527925"/>
    </source>
</evidence>
<evidence type="ECO:0000313" key="7">
    <source>
        <dbReference type="EMBL" id="KAL2918051.1"/>
    </source>
</evidence>
<proteinExistence type="predicted"/>
<dbReference type="Pfam" id="PF25327">
    <property type="entry name" value="UBL_ZFAND1"/>
    <property type="match status" value="1"/>
</dbReference>
<evidence type="ECO:0000256" key="4">
    <source>
        <dbReference type="PROSITE-ProRule" id="PRU00449"/>
    </source>
</evidence>
<keyword evidence="3" id="KW-0862">Zinc</keyword>
<keyword evidence="8" id="KW-1185">Reference proteome</keyword>